<dbReference type="InterPro" id="IPR000182">
    <property type="entry name" value="GNAT_dom"/>
</dbReference>
<evidence type="ECO:0000259" key="1">
    <source>
        <dbReference type="PROSITE" id="PS51186"/>
    </source>
</evidence>
<dbReference type="PROSITE" id="PS51186">
    <property type="entry name" value="GNAT"/>
    <property type="match status" value="1"/>
</dbReference>
<name>A0ABU2FF11_9EURY</name>
<proteinExistence type="predicted"/>
<dbReference type="SUPFAM" id="SSF55729">
    <property type="entry name" value="Acyl-CoA N-acyltransferases (Nat)"/>
    <property type="match status" value="1"/>
</dbReference>
<feature type="domain" description="N-acetyltransferase" evidence="1">
    <location>
        <begin position="6"/>
        <end position="150"/>
    </location>
</feature>
<dbReference type="Gene3D" id="3.40.630.30">
    <property type="match status" value="1"/>
</dbReference>
<evidence type="ECO:0000313" key="3">
    <source>
        <dbReference type="Proteomes" id="UP001259659"/>
    </source>
</evidence>
<keyword evidence="3" id="KW-1185">Reference proteome</keyword>
<dbReference type="InterPro" id="IPR016181">
    <property type="entry name" value="Acyl_CoA_acyltransferase"/>
</dbReference>
<evidence type="ECO:0000313" key="2">
    <source>
        <dbReference type="EMBL" id="MDS0260847.1"/>
    </source>
</evidence>
<organism evidence="2 3">
    <name type="scientific">Haloarcula saliterrae</name>
    <dbReference type="NCBI Taxonomy" id="2950534"/>
    <lineage>
        <taxon>Archaea</taxon>
        <taxon>Methanobacteriati</taxon>
        <taxon>Methanobacteriota</taxon>
        <taxon>Stenosarchaea group</taxon>
        <taxon>Halobacteria</taxon>
        <taxon>Halobacteriales</taxon>
        <taxon>Haloarculaceae</taxon>
        <taxon>Haloarcula</taxon>
    </lineage>
</organism>
<dbReference type="Pfam" id="PF13527">
    <property type="entry name" value="Acetyltransf_9"/>
    <property type="match status" value="1"/>
</dbReference>
<comment type="caution">
    <text evidence="2">The sequence shown here is derived from an EMBL/GenBank/DDBJ whole genome shotgun (WGS) entry which is preliminary data.</text>
</comment>
<dbReference type="EMBL" id="JAMQON010000004">
    <property type="protein sequence ID" value="MDS0260847.1"/>
    <property type="molecule type" value="Genomic_DNA"/>
</dbReference>
<dbReference type="Proteomes" id="UP001259659">
    <property type="component" value="Unassembled WGS sequence"/>
</dbReference>
<sequence>MAGDEYRIRPYRSSDRAAFLSLYETVWGYRKDSDWFEWRFRANPYCDGVQMVVAEADDGVVGVEPLLAFPLRIGDQRLAAYQPVDWLVHPDHRRQGLFTRMTERLLQRVADDVDLLFNFPNDALLPGLESFDWRVVGDLPTSYRVQNPRPLLTDAVGPTTERALAPVLWLASAATKWGLTALDRLNAPSNDSTVESHDGVPVETVERLYDSAPPDAIHVPRDDTYLDWRFDNPNWETTTYVATDGGAPVASLVAATERRDGCVTTMILDVQPMDDPGHADVVASLLVRLLRDHRDADVIKSPGWYAPRLRRRYGFWHDSALSASRLPSVSRVAVRPLPAGDIDDADAWHVDGLSLTDCENWRLTLADLDIE</sequence>
<reference evidence="2 3" key="1">
    <citation type="submission" date="2022-06" db="EMBL/GenBank/DDBJ databases">
        <title>Haloarcula sp. a new haloarchaeum isolate from saline soil.</title>
        <authorList>
            <person name="Strakova D."/>
            <person name="Galisteo C."/>
            <person name="Sanchez-Porro C."/>
            <person name="Ventosa A."/>
        </authorList>
    </citation>
    <scope>NUCLEOTIDE SEQUENCE [LARGE SCALE GENOMIC DNA]</scope>
    <source>
        <strain evidence="2 3">S1CR25-12</strain>
    </source>
</reference>
<protein>
    <submittedName>
        <fullName evidence="2">GNAT family N-acetyltransferase</fullName>
    </submittedName>
</protein>
<dbReference type="RefSeq" id="WP_310920611.1">
    <property type="nucleotide sequence ID" value="NZ_JAMQON010000004.1"/>
</dbReference>
<gene>
    <name evidence="2" type="ORF">NDI56_15690</name>
</gene>
<accession>A0ABU2FF11</accession>